<name>A0A3G8M1A4_9HYPH</name>
<evidence type="ECO:0000256" key="8">
    <source>
        <dbReference type="SAM" id="Phobius"/>
    </source>
</evidence>
<evidence type="ECO:0000256" key="2">
    <source>
        <dbReference type="ARBA" id="ARBA00022692"/>
    </source>
</evidence>
<keyword evidence="4 8" id="KW-1133">Transmembrane helix</keyword>
<dbReference type="InterPro" id="IPR008901">
    <property type="entry name" value="ACER"/>
</dbReference>
<gene>
    <name evidence="9" type="ORF">EHO51_02870</name>
</gene>
<keyword evidence="6" id="KW-0479">Metal-binding</keyword>
<feature type="binding site" evidence="6">
    <location>
        <position position="12"/>
    </location>
    <ligand>
        <name>Ca(2+)</name>
        <dbReference type="ChEBI" id="CHEBI:29108"/>
    </ligand>
</feature>
<feature type="transmembrane region" description="Helical" evidence="8">
    <location>
        <begin position="131"/>
        <end position="149"/>
    </location>
</feature>
<evidence type="ECO:0000256" key="6">
    <source>
        <dbReference type="PIRSR" id="PIRSR608901-1"/>
    </source>
</evidence>
<evidence type="ECO:0000256" key="1">
    <source>
        <dbReference type="ARBA" id="ARBA00004141"/>
    </source>
</evidence>
<feature type="transmembrane region" description="Helical" evidence="8">
    <location>
        <begin position="161"/>
        <end position="177"/>
    </location>
</feature>
<comment type="cofactor">
    <cofactor evidence="7">
        <name>Zn(2+)</name>
        <dbReference type="ChEBI" id="CHEBI:29105"/>
    </cofactor>
</comment>
<evidence type="ECO:0000313" key="9">
    <source>
        <dbReference type="EMBL" id="AZG75763.1"/>
    </source>
</evidence>
<dbReference type="GO" id="GO:0016020">
    <property type="term" value="C:membrane"/>
    <property type="evidence" value="ECO:0007669"/>
    <property type="project" value="UniProtKB-SubCell"/>
</dbReference>
<feature type="binding site" evidence="7">
    <location>
        <position position="194"/>
    </location>
    <ligand>
        <name>Zn(2+)</name>
        <dbReference type="ChEBI" id="CHEBI:29105"/>
        <note>catalytic</note>
    </ligand>
</feature>
<evidence type="ECO:0000256" key="7">
    <source>
        <dbReference type="PIRSR" id="PIRSR608901-2"/>
    </source>
</evidence>
<dbReference type="Proteomes" id="UP000273982">
    <property type="component" value="Chromosome"/>
</dbReference>
<dbReference type="RefSeq" id="WP_124737621.1">
    <property type="nucleotide sequence ID" value="NZ_CP034086.1"/>
</dbReference>
<dbReference type="GO" id="GO:0016811">
    <property type="term" value="F:hydrolase activity, acting on carbon-nitrogen (but not peptide) bonds, in linear amides"/>
    <property type="evidence" value="ECO:0007669"/>
    <property type="project" value="InterPro"/>
</dbReference>
<evidence type="ECO:0000256" key="3">
    <source>
        <dbReference type="ARBA" id="ARBA00022801"/>
    </source>
</evidence>
<dbReference type="EMBL" id="CP034086">
    <property type="protein sequence ID" value="AZG75763.1"/>
    <property type="molecule type" value="Genomic_DNA"/>
</dbReference>
<dbReference type="Pfam" id="PF05875">
    <property type="entry name" value="Ceramidase"/>
    <property type="match status" value="1"/>
</dbReference>
<keyword evidence="3" id="KW-0378">Hydrolase</keyword>
<dbReference type="AlphaFoldDB" id="A0A3G8M1A4"/>
<sequence length="230" mass="24737">MDWRAPVMDYCERLSSAFWAEPANALSNFAFAIAAASAFLLWRRRGGADYPALALIIVTASVGVGSFVFHTVATRGAMLLDVVPIALFIYGYFLLALRRYFRLSPFLATAITLAFAALSFFATTIDALNGSIGYLPALAALTIFAALLWRSRGQRGTARALAAAALLFAISLAFRTIDRAICPAVPLGAHFLWHMLNACVLWLLLRAAIIAGPRGDQASPIQNAKEPTAA</sequence>
<comment type="subcellular location">
    <subcellularLocation>
        <location evidence="1">Membrane</location>
        <topology evidence="1">Multi-pass membrane protein</topology>
    </subcellularLocation>
</comment>
<dbReference type="KEGG" id="mros:EHO51_02870"/>
<feature type="binding site" evidence="7">
    <location>
        <position position="70"/>
    </location>
    <ligand>
        <name>Zn(2+)</name>
        <dbReference type="ChEBI" id="CHEBI:29105"/>
        <note>catalytic</note>
    </ligand>
</feature>
<feature type="binding site" evidence="7">
    <location>
        <position position="190"/>
    </location>
    <ligand>
        <name>Zn(2+)</name>
        <dbReference type="ChEBI" id="CHEBI:29105"/>
        <note>catalytic</note>
    </ligand>
</feature>
<evidence type="ECO:0000256" key="4">
    <source>
        <dbReference type="ARBA" id="ARBA00022989"/>
    </source>
</evidence>
<evidence type="ECO:0000313" key="10">
    <source>
        <dbReference type="Proteomes" id="UP000273982"/>
    </source>
</evidence>
<proteinExistence type="predicted"/>
<keyword evidence="2 8" id="KW-0812">Transmembrane</keyword>
<keyword evidence="6" id="KW-0106">Calcium</keyword>
<feature type="transmembrane region" description="Helical" evidence="8">
    <location>
        <begin position="183"/>
        <end position="205"/>
    </location>
</feature>
<reference evidence="9 10" key="1">
    <citation type="submission" date="2018-11" db="EMBL/GenBank/DDBJ databases">
        <title>Genome squencing of methanotrophic bacteria isolated from alkaline groundwater in Korea.</title>
        <authorList>
            <person name="Nguyen L.N."/>
        </authorList>
    </citation>
    <scope>NUCLEOTIDE SEQUENCE [LARGE SCALE GENOMIC DNA]</scope>
    <source>
        <strain evidence="9 10">GW6</strain>
    </source>
</reference>
<keyword evidence="5 8" id="KW-0472">Membrane</keyword>
<evidence type="ECO:0000256" key="5">
    <source>
        <dbReference type="ARBA" id="ARBA00023136"/>
    </source>
</evidence>
<protein>
    <recommendedName>
        <fullName evidence="11">Ceramidase</fullName>
    </recommendedName>
</protein>
<keyword evidence="7" id="KW-0862">Zinc</keyword>
<accession>A0A3G8M1A4</accession>
<feature type="transmembrane region" description="Helical" evidence="8">
    <location>
        <begin position="78"/>
        <end position="97"/>
    </location>
</feature>
<feature type="transmembrane region" description="Helical" evidence="8">
    <location>
        <begin position="23"/>
        <end position="41"/>
    </location>
</feature>
<organism evidence="9 10">
    <name type="scientific">Methylocystis rosea</name>
    <dbReference type="NCBI Taxonomy" id="173366"/>
    <lineage>
        <taxon>Bacteria</taxon>
        <taxon>Pseudomonadati</taxon>
        <taxon>Pseudomonadota</taxon>
        <taxon>Alphaproteobacteria</taxon>
        <taxon>Hyphomicrobiales</taxon>
        <taxon>Methylocystaceae</taxon>
        <taxon>Methylocystis</taxon>
    </lineage>
</organism>
<evidence type="ECO:0008006" key="11">
    <source>
        <dbReference type="Google" id="ProtNLM"/>
    </source>
</evidence>
<feature type="binding site" evidence="6">
    <location>
        <position position="9"/>
    </location>
    <ligand>
        <name>Ca(2+)</name>
        <dbReference type="ChEBI" id="CHEBI:29108"/>
    </ligand>
</feature>
<dbReference type="GO" id="GO:0046872">
    <property type="term" value="F:metal ion binding"/>
    <property type="evidence" value="ECO:0007669"/>
    <property type="project" value="UniProtKB-KW"/>
</dbReference>
<dbReference type="GO" id="GO:0006672">
    <property type="term" value="P:ceramide metabolic process"/>
    <property type="evidence" value="ECO:0007669"/>
    <property type="project" value="InterPro"/>
</dbReference>
<feature type="transmembrane region" description="Helical" evidence="8">
    <location>
        <begin position="106"/>
        <end position="125"/>
    </location>
</feature>
<feature type="binding site" evidence="6">
    <location>
        <position position="21"/>
    </location>
    <ligand>
        <name>Ca(2+)</name>
        <dbReference type="ChEBI" id="CHEBI:29108"/>
    </ligand>
</feature>
<feature type="transmembrane region" description="Helical" evidence="8">
    <location>
        <begin position="53"/>
        <end position="72"/>
    </location>
</feature>